<dbReference type="Proteomes" id="UP000321595">
    <property type="component" value="Chromosome"/>
</dbReference>
<organism evidence="1 2">
    <name type="scientific">Microvenator marinus</name>
    <dbReference type="NCBI Taxonomy" id="2600177"/>
    <lineage>
        <taxon>Bacteria</taxon>
        <taxon>Deltaproteobacteria</taxon>
        <taxon>Bradymonadales</taxon>
        <taxon>Microvenatoraceae</taxon>
        <taxon>Microvenator</taxon>
    </lineage>
</organism>
<dbReference type="RefSeq" id="WP_146961783.1">
    <property type="nucleotide sequence ID" value="NZ_CP042467.1"/>
</dbReference>
<sequence>MKRSDYLNMEEITKRLLDHAPAGVDLDRKITIRIAAVKHVGAMLGNVAIPPEVAEEGEDVIAYAVAYAILSGIFEHVFKNVSAYMRKTSPLVEKAPHPILKEGLGALQISASIPAAFTKLVLEIGEVEAASISAAVDWVHRAGFAPEAAIRFFELGYVRTIHEGPPTTTLRKAIRLAFTPLEFAIDMGRRGRKPFESNEERMAFVKAAVQGTKDAIILDESPQ</sequence>
<dbReference type="EMBL" id="CP042467">
    <property type="protein sequence ID" value="QED28926.1"/>
    <property type="molecule type" value="Genomic_DNA"/>
</dbReference>
<name>A0A5B8XZ39_9DELT</name>
<proteinExistence type="predicted"/>
<keyword evidence="2" id="KW-1185">Reference proteome</keyword>
<reference evidence="1 2" key="1">
    <citation type="submission" date="2019-08" db="EMBL/GenBank/DDBJ databases">
        <authorList>
            <person name="Liang Q."/>
        </authorList>
    </citation>
    <scope>NUCLEOTIDE SEQUENCE [LARGE SCALE GENOMIC DNA]</scope>
    <source>
        <strain evidence="1 2">V1718</strain>
    </source>
</reference>
<accession>A0A5B8XZ39</accession>
<evidence type="ECO:0000313" key="2">
    <source>
        <dbReference type="Proteomes" id="UP000321595"/>
    </source>
</evidence>
<dbReference type="AlphaFoldDB" id="A0A5B8XZ39"/>
<gene>
    <name evidence="1" type="ORF">FRD01_17100</name>
</gene>
<evidence type="ECO:0000313" key="1">
    <source>
        <dbReference type="EMBL" id="QED28926.1"/>
    </source>
</evidence>
<dbReference type="KEGG" id="bbae:FRD01_17100"/>
<protein>
    <submittedName>
        <fullName evidence="1">Uncharacterized protein</fullName>
    </submittedName>
</protein>